<dbReference type="InterPro" id="IPR036005">
    <property type="entry name" value="Creatinase/aminopeptidase-like"/>
</dbReference>
<dbReference type="AlphaFoldDB" id="A0A7C2UJH6"/>
<keyword evidence="7" id="KW-0031">Aminopeptidase</keyword>
<keyword evidence="7" id="KW-0645">Protease</keyword>
<dbReference type="EMBL" id="DSFE01000065">
    <property type="protein sequence ID" value="HEU97802.1"/>
    <property type="molecule type" value="Genomic_DNA"/>
</dbReference>
<keyword evidence="2" id="KW-0378">Hydrolase</keyword>
<dbReference type="Gene3D" id="3.40.350.10">
    <property type="entry name" value="Creatinase/prolidase N-terminal domain"/>
    <property type="match status" value="1"/>
</dbReference>
<evidence type="ECO:0000256" key="1">
    <source>
        <dbReference type="ARBA" id="ARBA00022723"/>
    </source>
</evidence>
<dbReference type="PANTHER" id="PTHR46112">
    <property type="entry name" value="AMINOPEPTIDASE"/>
    <property type="match status" value="1"/>
</dbReference>
<dbReference type="Pfam" id="PF00557">
    <property type="entry name" value="Peptidase_M24"/>
    <property type="match status" value="1"/>
</dbReference>
<evidence type="ECO:0000256" key="2">
    <source>
        <dbReference type="ARBA" id="ARBA00022801"/>
    </source>
</evidence>
<comment type="similarity">
    <text evidence="3">Belongs to the peptidase M24B family.</text>
</comment>
<protein>
    <submittedName>
        <fullName evidence="7">Aminopeptidase P family protein</fullName>
    </submittedName>
</protein>
<keyword evidence="1 3" id="KW-0479">Metal-binding</keyword>
<dbReference type="Pfam" id="PF01321">
    <property type="entry name" value="Creatinase_N"/>
    <property type="match status" value="1"/>
</dbReference>
<dbReference type="InterPro" id="IPR029149">
    <property type="entry name" value="Creatin/AminoP/Spt16_N"/>
</dbReference>
<feature type="transmembrane region" description="Helical" evidence="4">
    <location>
        <begin position="12"/>
        <end position="31"/>
    </location>
</feature>
<dbReference type="Gene3D" id="3.90.230.10">
    <property type="entry name" value="Creatinase/methionine aminopeptidase superfamily"/>
    <property type="match status" value="1"/>
</dbReference>
<evidence type="ECO:0000259" key="5">
    <source>
        <dbReference type="Pfam" id="PF00557"/>
    </source>
</evidence>
<dbReference type="InterPro" id="IPR050659">
    <property type="entry name" value="Peptidase_M24B"/>
</dbReference>
<accession>A0A7C2UJH6</accession>
<keyword evidence="4" id="KW-0472">Membrane</keyword>
<keyword evidence="4" id="KW-0812">Transmembrane</keyword>
<dbReference type="GO" id="GO:0004177">
    <property type="term" value="F:aminopeptidase activity"/>
    <property type="evidence" value="ECO:0007669"/>
    <property type="project" value="UniProtKB-KW"/>
</dbReference>
<dbReference type="Proteomes" id="UP000885664">
    <property type="component" value="Unassembled WGS sequence"/>
</dbReference>
<name>A0A7C2UJH6_9CREN</name>
<dbReference type="SUPFAM" id="SSF53092">
    <property type="entry name" value="Creatinase/prolidase N-terminal domain"/>
    <property type="match status" value="1"/>
</dbReference>
<sequence length="361" mass="40029">MPGFEKGRVRRILSHGFSAIIAVSGPNFFYLTGKDIKSFERSLFIAATRDECLIVAPKLEEERVSDIRCGEMILYSDGEDPFPRLSAELRAMGVKGKDVIALDPEMKIDLFFKLSQSLSDFNLVNGKEAILIERMKKDDYELESIGKAASILDELFKEAESLISEGATEAEIMMKLSFLSQQLGSDAPKSLSVQSGPNTAVPHHEYSSRKIKKGDIVLLDLVVSYEGYNADLTRVFSLGRPDAEIERAYEAVREALEAGIAGVKVGIPAGDLDFVVREKLKERGLEKQFTHRTGHGIGIDIHELPNVAPHSKDVIEERSVFTIEPGVYFPNKFGVRLEVDVVALKGRAEILGQYPLELKVI</sequence>
<gene>
    <name evidence="7" type="ORF">ENO36_02980</name>
</gene>
<dbReference type="PROSITE" id="PS00491">
    <property type="entry name" value="PROLINE_PEPTIDASE"/>
    <property type="match status" value="1"/>
</dbReference>
<evidence type="ECO:0000259" key="6">
    <source>
        <dbReference type="Pfam" id="PF01321"/>
    </source>
</evidence>
<feature type="domain" description="Creatinase N-terminal" evidence="6">
    <location>
        <begin position="14"/>
        <end position="135"/>
    </location>
</feature>
<dbReference type="InterPro" id="IPR000994">
    <property type="entry name" value="Pept_M24"/>
</dbReference>
<evidence type="ECO:0000313" key="7">
    <source>
        <dbReference type="EMBL" id="HEU97802.1"/>
    </source>
</evidence>
<reference evidence="7" key="1">
    <citation type="journal article" date="2020" name="mSystems">
        <title>Genome- and Community-Level Interaction Insights into Carbon Utilization and Element Cycling Functions of Hydrothermarchaeota in Hydrothermal Sediment.</title>
        <authorList>
            <person name="Zhou Z."/>
            <person name="Liu Y."/>
            <person name="Xu W."/>
            <person name="Pan J."/>
            <person name="Luo Z.H."/>
            <person name="Li M."/>
        </authorList>
    </citation>
    <scope>NUCLEOTIDE SEQUENCE [LARGE SCALE GENOMIC DNA]</scope>
    <source>
        <strain evidence="7">SpSt-1259</strain>
    </source>
</reference>
<proteinExistence type="inferred from homology"/>
<keyword evidence="4" id="KW-1133">Transmembrane helix</keyword>
<dbReference type="SUPFAM" id="SSF55920">
    <property type="entry name" value="Creatinase/aminopeptidase"/>
    <property type="match status" value="1"/>
</dbReference>
<evidence type="ECO:0000256" key="3">
    <source>
        <dbReference type="RuleBase" id="RU000590"/>
    </source>
</evidence>
<feature type="domain" description="Peptidase M24" evidence="5">
    <location>
        <begin position="144"/>
        <end position="342"/>
    </location>
</feature>
<comment type="caution">
    <text evidence="7">The sequence shown here is derived from an EMBL/GenBank/DDBJ whole genome shotgun (WGS) entry which is preliminary data.</text>
</comment>
<dbReference type="GO" id="GO:0046872">
    <property type="term" value="F:metal ion binding"/>
    <property type="evidence" value="ECO:0007669"/>
    <property type="project" value="UniProtKB-KW"/>
</dbReference>
<dbReference type="InterPro" id="IPR001131">
    <property type="entry name" value="Peptidase_M24B_aminopep-P_CS"/>
</dbReference>
<dbReference type="PANTHER" id="PTHR46112:SF9">
    <property type="entry name" value="XAA-PRO AMINOPEPTIDASE"/>
    <property type="match status" value="1"/>
</dbReference>
<evidence type="ECO:0000256" key="4">
    <source>
        <dbReference type="SAM" id="Phobius"/>
    </source>
</evidence>
<dbReference type="InterPro" id="IPR000587">
    <property type="entry name" value="Creatinase_N"/>
</dbReference>
<organism evidence="7">
    <name type="scientific">Fervidicoccus fontis</name>
    <dbReference type="NCBI Taxonomy" id="683846"/>
    <lineage>
        <taxon>Archaea</taxon>
        <taxon>Thermoproteota</taxon>
        <taxon>Thermoprotei</taxon>
        <taxon>Fervidicoccales</taxon>
        <taxon>Fervidicoccaceae</taxon>
        <taxon>Fervidicoccus</taxon>
    </lineage>
</organism>